<dbReference type="AlphaFoldDB" id="A0A1G2LYI0"/>
<dbReference type="Gene3D" id="3.40.50.300">
    <property type="entry name" value="P-loop containing nucleotide triphosphate hydrolases"/>
    <property type="match status" value="1"/>
</dbReference>
<dbReference type="InterPro" id="IPR027417">
    <property type="entry name" value="P-loop_NTPase"/>
</dbReference>
<sequence length="387" mass="45257">MLVFFGVLAIISAASFLKKYGGMKMAGKLVITTGTSCCGRKELFLPSFEKLCDEKKAKRKIYNIGDMIFNWAWENARERLPRENILYVNKLAMNLAQAAAFQFILFSLKQDLEENDVVLINLHNLFPWWKGSVYLPVYNELFVKKLIESGFEPDMFICFMDNANDISRRLKENKQWKSESLSEKDIWLWQNEEINITKRLRFFSENDIRFFVMPIRQPAATFYYLLFEPWRPVVYAQMPLSHIKASKLKKVIWLIEELRKSAVVFDPMTVETGIVEREELDRVDDDTEIMVRHTQTGYRDTEWFIPQVDVSLAYYVEPVLTIGTVDETTTAAGLGKKTWAIFPGNVSPFMPFRVPPERIFQTPEECLSAFRTYAEEAEQIYKNNLKR</sequence>
<organism evidence="1 2">
    <name type="scientific">Candidatus Tagabacteria bacterium RIFCSPLOWO2_01_FULL_42_9</name>
    <dbReference type="NCBI Taxonomy" id="1802296"/>
    <lineage>
        <taxon>Bacteria</taxon>
        <taxon>Candidatus Tagaibacteriota</taxon>
    </lineage>
</organism>
<dbReference type="Proteomes" id="UP000178116">
    <property type="component" value="Unassembled WGS sequence"/>
</dbReference>
<protein>
    <submittedName>
        <fullName evidence="1">Uncharacterized protein</fullName>
    </submittedName>
</protein>
<name>A0A1G2LYI0_9BACT</name>
<comment type="caution">
    <text evidence="1">The sequence shown here is derived from an EMBL/GenBank/DDBJ whole genome shotgun (WGS) entry which is preliminary data.</text>
</comment>
<evidence type="ECO:0000313" key="2">
    <source>
        <dbReference type="Proteomes" id="UP000178116"/>
    </source>
</evidence>
<reference evidence="1 2" key="1">
    <citation type="journal article" date="2016" name="Nat. Commun.">
        <title>Thousands of microbial genomes shed light on interconnected biogeochemical processes in an aquifer system.</title>
        <authorList>
            <person name="Anantharaman K."/>
            <person name="Brown C.T."/>
            <person name="Hug L.A."/>
            <person name="Sharon I."/>
            <person name="Castelle C.J."/>
            <person name="Probst A.J."/>
            <person name="Thomas B.C."/>
            <person name="Singh A."/>
            <person name="Wilkins M.J."/>
            <person name="Karaoz U."/>
            <person name="Brodie E.L."/>
            <person name="Williams K.H."/>
            <person name="Hubbard S.S."/>
            <person name="Banfield J.F."/>
        </authorList>
    </citation>
    <scope>NUCLEOTIDE SEQUENCE [LARGE SCALE GENOMIC DNA]</scope>
</reference>
<evidence type="ECO:0000313" key="1">
    <source>
        <dbReference type="EMBL" id="OHA15902.1"/>
    </source>
</evidence>
<accession>A0A1G2LYI0</accession>
<proteinExistence type="predicted"/>
<dbReference type="EMBL" id="MHRA01000008">
    <property type="protein sequence ID" value="OHA15902.1"/>
    <property type="molecule type" value="Genomic_DNA"/>
</dbReference>
<gene>
    <name evidence="1" type="ORF">A3A10_01770</name>
</gene>